<dbReference type="AlphaFoldDB" id="A0A9W7HT30"/>
<reference evidence="2" key="1">
    <citation type="submission" date="2023-05" db="EMBL/GenBank/DDBJ databases">
        <title>Genome and transcriptome analyses reveal genes involved in the formation of fine ridges on petal epidermal cells in Hibiscus trionum.</title>
        <authorList>
            <person name="Koshimizu S."/>
            <person name="Masuda S."/>
            <person name="Ishii T."/>
            <person name="Shirasu K."/>
            <person name="Hoshino A."/>
            <person name="Arita M."/>
        </authorList>
    </citation>
    <scope>NUCLEOTIDE SEQUENCE</scope>
    <source>
        <strain evidence="2">Hamamatsu line</strain>
    </source>
</reference>
<dbReference type="InterPro" id="IPR052343">
    <property type="entry name" value="Retrotransposon-Effector_Assoc"/>
</dbReference>
<gene>
    <name evidence="2" type="ORF">HRI_002040800</name>
</gene>
<dbReference type="InterPro" id="IPR000477">
    <property type="entry name" value="RT_dom"/>
</dbReference>
<dbReference type="PROSITE" id="PS50878">
    <property type="entry name" value="RT_POL"/>
    <property type="match status" value="1"/>
</dbReference>
<dbReference type="SUPFAM" id="SSF56672">
    <property type="entry name" value="DNA/RNA polymerases"/>
    <property type="match status" value="1"/>
</dbReference>
<dbReference type="InterPro" id="IPR043502">
    <property type="entry name" value="DNA/RNA_pol_sf"/>
</dbReference>
<evidence type="ECO:0000313" key="3">
    <source>
        <dbReference type="Proteomes" id="UP001165190"/>
    </source>
</evidence>
<dbReference type="Pfam" id="PF00078">
    <property type="entry name" value="RVT_1"/>
    <property type="match status" value="1"/>
</dbReference>
<keyword evidence="3" id="KW-1185">Reference proteome</keyword>
<organism evidence="2 3">
    <name type="scientific">Hibiscus trionum</name>
    <name type="common">Flower of an hour</name>
    <dbReference type="NCBI Taxonomy" id="183268"/>
    <lineage>
        <taxon>Eukaryota</taxon>
        <taxon>Viridiplantae</taxon>
        <taxon>Streptophyta</taxon>
        <taxon>Embryophyta</taxon>
        <taxon>Tracheophyta</taxon>
        <taxon>Spermatophyta</taxon>
        <taxon>Magnoliopsida</taxon>
        <taxon>eudicotyledons</taxon>
        <taxon>Gunneridae</taxon>
        <taxon>Pentapetalae</taxon>
        <taxon>rosids</taxon>
        <taxon>malvids</taxon>
        <taxon>Malvales</taxon>
        <taxon>Malvaceae</taxon>
        <taxon>Malvoideae</taxon>
        <taxon>Hibiscus</taxon>
    </lineage>
</organism>
<dbReference type="OrthoDB" id="1936608at2759"/>
<dbReference type="PANTHER" id="PTHR46890">
    <property type="entry name" value="NON-LTR RETROLELEMENT REVERSE TRANSCRIPTASE-LIKE PROTEIN-RELATED"/>
    <property type="match status" value="1"/>
</dbReference>
<dbReference type="PANTHER" id="PTHR46890:SF48">
    <property type="entry name" value="RNA-DIRECTED DNA POLYMERASE"/>
    <property type="match status" value="1"/>
</dbReference>
<sequence length="197" mass="22345">MGFDSKWVDLIMGCVTSVKFCLRINGKFSEDFKPERWLRQGHPLSPYLFLLVAQGLSALLLKEQSLGKIKGLKTSMHGPRVNHLLYADDCLLFIRNSVDEASRVREILGIYETASGQKVNLDKSYIYFSNGMKDEHKAALKGVLEMREEVDMGVYLGLPLIVGKNKTDSLGFLSRMLIKGLVVGQRTFSLMEEERFY</sequence>
<comment type="caution">
    <text evidence="2">The sequence shown here is derived from an EMBL/GenBank/DDBJ whole genome shotgun (WGS) entry which is preliminary data.</text>
</comment>
<proteinExistence type="predicted"/>
<evidence type="ECO:0000259" key="1">
    <source>
        <dbReference type="PROSITE" id="PS50878"/>
    </source>
</evidence>
<accession>A0A9W7HT30</accession>
<dbReference type="EMBL" id="BSYR01000019">
    <property type="protein sequence ID" value="GMI83715.1"/>
    <property type="molecule type" value="Genomic_DNA"/>
</dbReference>
<dbReference type="Proteomes" id="UP001165190">
    <property type="component" value="Unassembled WGS sequence"/>
</dbReference>
<evidence type="ECO:0000313" key="2">
    <source>
        <dbReference type="EMBL" id="GMI83715.1"/>
    </source>
</evidence>
<protein>
    <recommendedName>
        <fullName evidence="1">Reverse transcriptase domain-containing protein</fullName>
    </recommendedName>
</protein>
<feature type="domain" description="Reverse transcriptase" evidence="1">
    <location>
        <begin position="1"/>
        <end position="160"/>
    </location>
</feature>
<name>A0A9W7HT30_HIBTR</name>